<organism evidence="13 14">
    <name type="scientific">Fluctibacter halophilus</name>
    <dbReference type="NCBI Taxonomy" id="226011"/>
    <lineage>
        <taxon>Bacteria</taxon>
        <taxon>Pseudomonadati</taxon>
        <taxon>Pseudomonadota</taxon>
        <taxon>Gammaproteobacteria</taxon>
        <taxon>Alteromonadales</taxon>
        <taxon>Alteromonadaceae</taxon>
        <taxon>Fluctibacter</taxon>
    </lineage>
</organism>
<dbReference type="InterPro" id="IPR006076">
    <property type="entry name" value="FAD-dep_OxRdtase"/>
</dbReference>
<evidence type="ECO:0000256" key="4">
    <source>
        <dbReference type="ARBA" id="ARBA00022679"/>
    </source>
</evidence>
<dbReference type="InterPro" id="IPR023032">
    <property type="entry name" value="tRNA_MAMT_biosynth_bifunc_MnmC"/>
</dbReference>
<keyword evidence="6 10" id="KW-0819">tRNA processing</keyword>
<dbReference type="EMBL" id="JAJEWP010000002">
    <property type="protein sequence ID" value="MCC2616763.1"/>
    <property type="molecule type" value="Genomic_DNA"/>
</dbReference>
<dbReference type="EC" id="1.5.-.-" evidence="10"/>
<dbReference type="InterPro" id="IPR008471">
    <property type="entry name" value="MnmC-like_methylTransf"/>
</dbReference>
<sequence>MPITPATIAFNEQGTPVAQQFDDVYFSNHDGLAETRHVFLTNNGLPERWQQWQHPRFTVAETGFGTGLNFLALWHAYRTFRRENPDGPDFSLHVFTTEKYPLTREDLKTALTAWPELACEANLLVDAYCLPLEGLHRMTFDQGKVILDLHLGDINDTLPQLAARPGGVIDAWFLDGFAPSKNPQMWQGCLYDNMARLARPGCTFATFTAAGFVKRALRDAGFEVEKRRGFGRKRDMLAGQWHGPSVPIKDKTWFVRADGNLTDKQRVLIVGAGLAGANVAYSLSLRGIGADVVCREDSIAAGASGNRQGGFYPQLHGVASLASQWQASGFLHARRRYDEVLKQGFDFAHDWCGVLQLAFSDTTLQRRKTLIDNNVWPTWLIRPTEADESTTLANVDLPYPGLWIPLGGWIHPQQLVKALLDASAALAPVAVKTAHTVSALQRQDEGWRVSFNQAHDARYDQVILCEGADLRTHQTLAGLPLSAVRGQVEAIPANAPYAALRTVLCHKGYMTPAYEGRMALGSTYVKQDPDCQFRAQEAAHNIDLHQRVMAQTNWAQHLQHDDTGRAALRCSTPDRMPVAGQVPHWHQQMQDYAPLSKDARRSDLPLPAIHSGLSVLTGLGSRGLTSAPLLAELLVSDLLGESLPVSQAMADAVAPNRFLIRDLQRGTPVTL</sequence>
<accession>A0ABS8G8A3</accession>
<dbReference type="InterPro" id="IPR029063">
    <property type="entry name" value="SAM-dependent_MTases_sf"/>
</dbReference>
<dbReference type="NCBIfam" id="NF002481">
    <property type="entry name" value="PRK01747.1-2"/>
    <property type="match status" value="1"/>
</dbReference>
<evidence type="ECO:0000313" key="14">
    <source>
        <dbReference type="Proteomes" id="UP001520878"/>
    </source>
</evidence>
<keyword evidence="5 10" id="KW-0949">S-adenosyl-L-methionine</keyword>
<evidence type="ECO:0000256" key="10">
    <source>
        <dbReference type="HAMAP-Rule" id="MF_01102"/>
    </source>
</evidence>
<dbReference type="Gene3D" id="3.30.9.10">
    <property type="entry name" value="D-Amino Acid Oxidase, subunit A, domain 2"/>
    <property type="match status" value="1"/>
</dbReference>
<protein>
    <recommendedName>
        <fullName evidence="10">tRNA 5-methylaminomethyl-2-thiouridine biosynthesis bifunctional protein MnmC</fullName>
        <shortName evidence="10">tRNA mnm(5)s(2)U biosynthesis bifunctional protein</shortName>
    </recommendedName>
    <domain>
        <recommendedName>
            <fullName evidence="10">tRNA (mnm(5)s(2)U34)-methyltransferase</fullName>
            <ecNumber evidence="10">2.1.1.61</ecNumber>
        </recommendedName>
    </domain>
    <domain>
        <recommendedName>
            <fullName evidence="10">FAD-dependent cmnm(5)s(2)U34 oxidoreductase</fullName>
            <ecNumber evidence="10">1.5.-.-</ecNumber>
        </recommendedName>
    </domain>
</protein>
<name>A0ABS8G8A3_9ALTE</name>
<keyword evidence="1 10" id="KW-0963">Cytoplasm</keyword>
<dbReference type="Pfam" id="PF05430">
    <property type="entry name" value="Methyltransf_30"/>
    <property type="match status" value="1"/>
</dbReference>
<feature type="domain" description="MnmC-like methyltransferase" evidence="12">
    <location>
        <begin position="116"/>
        <end position="240"/>
    </location>
</feature>
<evidence type="ECO:0000256" key="3">
    <source>
        <dbReference type="ARBA" id="ARBA00022630"/>
    </source>
</evidence>
<evidence type="ECO:0000256" key="7">
    <source>
        <dbReference type="ARBA" id="ARBA00022827"/>
    </source>
</evidence>
<dbReference type="InterPro" id="IPR036188">
    <property type="entry name" value="FAD/NAD-bd_sf"/>
</dbReference>
<evidence type="ECO:0000256" key="5">
    <source>
        <dbReference type="ARBA" id="ARBA00022691"/>
    </source>
</evidence>
<dbReference type="NCBIfam" id="TIGR03197">
    <property type="entry name" value="MnmC_Cterm"/>
    <property type="match status" value="1"/>
</dbReference>
<reference evidence="13 14" key="1">
    <citation type="submission" date="2021-10" db="EMBL/GenBank/DDBJ databases">
        <title>Draft genome of Aestuariibacter halophilus JC2043.</title>
        <authorList>
            <person name="Emsley S.A."/>
            <person name="Pfannmuller K.M."/>
            <person name="Ushijima B."/>
            <person name="Saw J.H."/>
            <person name="Videau P."/>
        </authorList>
    </citation>
    <scope>NUCLEOTIDE SEQUENCE [LARGE SCALE GENOMIC DNA]</scope>
    <source>
        <strain evidence="13 14">JC2043</strain>
    </source>
</reference>
<dbReference type="PANTHER" id="PTHR13847">
    <property type="entry name" value="SARCOSINE DEHYDROGENASE-RELATED"/>
    <property type="match status" value="1"/>
</dbReference>
<dbReference type="Gene3D" id="3.40.50.150">
    <property type="entry name" value="Vaccinia Virus protein VP39"/>
    <property type="match status" value="1"/>
</dbReference>
<keyword evidence="7 10" id="KW-0274">FAD</keyword>
<evidence type="ECO:0000259" key="11">
    <source>
        <dbReference type="Pfam" id="PF01266"/>
    </source>
</evidence>
<evidence type="ECO:0000256" key="6">
    <source>
        <dbReference type="ARBA" id="ARBA00022694"/>
    </source>
</evidence>
<evidence type="ECO:0000256" key="1">
    <source>
        <dbReference type="ARBA" id="ARBA00022490"/>
    </source>
</evidence>
<dbReference type="InterPro" id="IPR047785">
    <property type="entry name" value="tRNA_MNMC2"/>
</dbReference>
<comment type="subcellular location">
    <subcellularLocation>
        <location evidence="10">Cytoplasm</location>
    </subcellularLocation>
</comment>
<proteinExistence type="inferred from homology"/>
<dbReference type="SUPFAM" id="SSF51905">
    <property type="entry name" value="FAD/NAD(P)-binding domain"/>
    <property type="match status" value="1"/>
</dbReference>
<keyword evidence="9 10" id="KW-0511">Multifunctional enzyme</keyword>
<evidence type="ECO:0000259" key="12">
    <source>
        <dbReference type="Pfam" id="PF05430"/>
    </source>
</evidence>
<keyword evidence="2 10" id="KW-0489">Methyltransferase</keyword>
<gene>
    <name evidence="10 13" type="primary">mnmC</name>
    <name evidence="13" type="ORF">LJ739_10965</name>
</gene>
<evidence type="ECO:0000256" key="8">
    <source>
        <dbReference type="ARBA" id="ARBA00023002"/>
    </source>
</evidence>
<comment type="similarity">
    <text evidence="10">In the C-terminal section; belongs to the DAO family.</text>
</comment>
<evidence type="ECO:0000256" key="2">
    <source>
        <dbReference type="ARBA" id="ARBA00022603"/>
    </source>
</evidence>
<keyword evidence="8 10" id="KW-0560">Oxidoreductase</keyword>
<dbReference type="PANTHER" id="PTHR13847:SF283">
    <property type="entry name" value="TRNA 5-METHYLAMINOMETHYL-2-THIOURIDINE BIOSYNTHESIS BIFUNCTIONAL PROTEIN MNMC"/>
    <property type="match status" value="1"/>
</dbReference>
<feature type="domain" description="FAD dependent oxidoreductase" evidence="11">
    <location>
        <begin position="266"/>
        <end position="635"/>
    </location>
</feature>
<dbReference type="Proteomes" id="UP001520878">
    <property type="component" value="Unassembled WGS sequence"/>
</dbReference>
<feature type="region of interest" description="tRNA (mnm(5)s(2)U34)-methyltransferase" evidence="10">
    <location>
        <begin position="1"/>
        <end position="242"/>
    </location>
</feature>
<keyword evidence="4 10" id="KW-0808">Transferase</keyword>
<dbReference type="InterPro" id="IPR017610">
    <property type="entry name" value="tRNA_S-uridine_synth_MnmC_C"/>
</dbReference>
<evidence type="ECO:0000256" key="9">
    <source>
        <dbReference type="ARBA" id="ARBA00023268"/>
    </source>
</evidence>
<dbReference type="HAMAP" id="MF_01102">
    <property type="entry name" value="MnmC"/>
    <property type="match status" value="1"/>
</dbReference>
<dbReference type="Pfam" id="PF01266">
    <property type="entry name" value="DAO"/>
    <property type="match status" value="1"/>
</dbReference>
<dbReference type="Gene3D" id="3.50.50.60">
    <property type="entry name" value="FAD/NAD(P)-binding domain"/>
    <property type="match status" value="1"/>
</dbReference>
<evidence type="ECO:0000313" key="13">
    <source>
        <dbReference type="EMBL" id="MCC2616763.1"/>
    </source>
</evidence>
<comment type="caution">
    <text evidence="13">The sequence shown here is derived from an EMBL/GenBank/DDBJ whole genome shotgun (WGS) entry which is preliminary data.</text>
</comment>
<keyword evidence="3 10" id="KW-0285">Flavoprotein</keyword>
<dbReference type="NCBIfam" id="NF033855">
    <property type="entry name" value="tRNA_MNMC2"/>
    <property type="match status" value="1"/>
</dbReference>
<comment type="similarity">
    <text evidence="10">In the N-terminal section; belongs to the methyltransferase superfamily. tRNA (mnm(5)s(2)U34)-methyltransferase family.</text>
</comment>
<comment type="function">
    <text evidence="10">Catalyzes the last two steps in the biosynthesis of 5-methylaminomethyl-2-thiouridine (mnm(5)s(2)U) at the wobble position (U34) in tRNA. Catalyzes the FAD-dependent demodification of cmnm(5)s(2)U34 to nm(5)s(2)U34, followed by the transfer of a methyl group from S-adenosyl-L-methionine to nm(5)s(2)U34, to form mnm(5)s(2)U34.</text>
</comment>
<comment type="cofactor">
    <cofactor evidence="10">
        <name>FAD</name>
        <dbReference type="ChEBI" id="CHEBI:57692"/>
    </cofactor>
</comment>
<feature type="region of interest" description="FAD-dependent cmnm(5)s(2)U34 oxidoreductase" evidence="10">
    <location>
        <begin position="270"/>
        <end position="671"/>
    </location>
</feature>
<keyword evidence="14" id="KW-1185">Reference proteome</keyword>
<dbReference type="EC" id="2.1.1.61" evidence="10"/>
<comment type="catalytic activity">
    <reaction evidence="10">
        <text>5-aminomethyl-2-thiouridine(34) in tRNA + S-adenosyl-L-methionine = 5-methylaminomethyl-2-thiouridine(34) in tRNA + S-adenosyl-L-homocysteine + H(+)</text>
        <dbReference type="Rhea" id="RHEA:19569"/>
        <dbReference type="Rhea" id="RHEA-COMP:10195"/>
        <dbReference type="Rhea" id="RHEA-COMP:10197"/>
        <dbReference type="ChEBI" id="CHEBI:15378"/>
        <dbReference type="ChEBI" id="CHEBI:57856"/>
        <dbReference type="ChEBI" id="CHEBI:59789"/>
        <dbReference type="ChEBI" id="CHEBI:74454"/>
        <dbReference type="ChEBI" id="CHEBI:74455"/>
        <dbReference type="EC" id="2.1.1.61"/>
    </reaction>
</comment>
<dbReference type="RefSeq" id="WP_229160399.1">
    <property type="nucleotide sequence ID" value="NZ_JAJEWP010000002.1"/>
</dbReference>